<dbReference type="OrthoDB" id="8210367at2"/>
<reference evidence="1 2" key="1">
    <citation type="submission" date="2013-07" db="EMBL/GenBank/DDBJ databases">
        <title>Completed genome of Sphingomonas sanxanigenens NX02.</title>
        <authorList>
            <person name="Ma T."/>
            <person name="Huang H."/>
            <person name="Wu M."/>
            <person name="Li X."/>
            <person name="Li G."/>
        </authorList>
    </citation>
    <scope>NUCLEOTIDE SEQUENCE [LARGE SCALE GENOMIC DNA]</scope>
    <source>
        <strain evidence="1 2">NX02</strain>
    </source>
</reference>
<organism evidence="1 2">
    <name type="scientific">Sphingomonas sanxanigenens DSM 19645 = NX02</name>
    <dbReference type="NCBI Taxonomy" id="1123269"/>
    <lineage>
        <taxon>Bacteria</taxon>
        <taxon>Pseudomonadati</taxon>
        <taxon>Pseudomonadota</taxon>
        <taxon>Alphaproteobacteria</taxon>
        <taxon>Sphingomonadales</taxon>
        <taxon>Sphingomonadaceae</taxon>
        <taxon>Sphingomonas</taxon>
    </lineage>
</organism>
<dbReference type="Proteomes" id="UP000018851">
    <property type="component" value="Chromosome"/>
</dbReference>
<accession>W0AAK7</accession>
<dbReference type="KEGG" id="ssan:NX02_08195"/>
<dbReference type="Pfam" id="PF13365">
    <property type="entry name" value="Trypsin_2"/>
    <property type="match status" value="1"/>
</dbReference>
<dbReference type="RefSeq" id="WP_039996476.1">
    <property type="nucleotide sequence ID" value="NZ_CP006644.1"/>
</dbReference>
<evidence type="ECO:0000313" key="1">
    <source>
        <dbReference type="EMBL" id="AHE53363.1"/>
    </source>
</evidence>
<dbReference type="Gene3D" id="2.40.10.120">
    <property type="match status" value="1"/>
</dbReference>
<dbReference type="HOGENOM" id="CLU_1015285_0_0_5"/>
<keyword evidence="2" id="KW-1185">Reference proteome</keyword>
<dbReference type="EMBL" id="CP006644">
    <property type="protein sequence ID" value="AHE53363.1"/>
    <property type="molecule type" value="Genomic_DNA"/>
</dbReference>
<dbReference type="PATRIC" id="fig|1123269.5.peg.1604"/>
<dbReference type="STRING" id="1123269.NX02_08195"/>
<gene>
    <name evidence="1" type="ORF">NX02_08195</name>
</gene>
<dbReference type="eggNOG" id="COG0265">
    <property type="taxonomic scope" value="Bacteria"/>
</dbReference>
<name>W0AAK7_9SPHN</name>
<evidence type="ECO:0000313" key="2">
    <source>
        <dbReference type="Proteomes" id="UP000018851"/>
    </source>
</evidence>
<protein>
    <recommendedName>
        <fullName evidence="3">Serine protease</fullName>
    </recommendedName>
</protein>
<sequence length="274" mass="28674">MARSSPRGGCGCLPLVLLTIFVALYTQFQGGTGGQRRIERSVIDGGNPRRPPADGDLPEYVIDQTGRVQDSFGTGFAVDRRGRWLTAQHVVDGCDRLGLALGPGQAEQSFRVVESASADAALIEDGLPAPEALPLASRVPPVGSVGYHMGFPGGRPAVVESRLIGSANALRGEGGRAEPTLAWAEEARFPEFDTTLSGISGGPTLDADGRVVGVNSAGSDRRGRVLTTRPDALRMLAGSAGGAARPIAGPGDAIQRFERWLANGTIRQIYCDVD</sequence>
<dbReference type="InterPro" id="IPR009003">
    <property type="entry name" value="Peptidase_S1_PA"/>
</dbReference>
<proteinExistence type="predicted"/>
<dbReference type="AlphaFoldDB" id="W0AAK7"/>
<dbReference type="SUPFAM" id="SSF50494">
    <property type="entry name" value="Trypsin-like serine proteases"/>
    <property type="match status" value="1"/>
</dbReference>
<evidence type="ECO:0008006" key="3">
    <source>
        <dbReference type="Google" id="ProtNLM"/>
    </source>
</evidence>